<dbReference type="Gene3D" id="2.40.10.120">
    <property type="match status" value="1"/>
</dbReference>
<evidence type="ECO:0000313" key="11">
    <source>
        <dbReference type="EMBL" id="MFC6672154.1"/>
    </source>
</evidence>
<dbReference type="InterPro" id="IPR036034">
    <property type="entry name" value="PDZ_sf"/>
</dbReference>
<dbReference type="Pfam" id="PF13365">
    <property type="entry name" value="Trypsin_2"/>
    <property type="match status" value="1"/>
</dbReference>
<evidence type="ECO:0000256" key="5">
    <source>
        <dbReference type="ARBA" id="ARBA00022737"/>
    </source>
</evidence>
<name>A0ABW2A3Y0_9GAMM</name>
<dbReference type="InterPro" id="IPR001940">
    <property type="entry name" value="Peptidase_S1C"/>
</dbReference>
<keyword evidence="6" id="KW-0574">Periplasm</keyword>
<evidence type="ECO:0000256" key="6">
    <source>
        <dbReference type="ARBA" id="ARBA00022764"/>
    </source>
</evidence>
<comment type="subcellular location">
    <subcellularLocation>
        <location evidence="1">Periplasm</location>
    </subcellularLocation>
</comment>
<comment type="caution">
    <text evidence="11">The sequence shown here is derived from an EMBL/GenBank/DDBJ whole genome shotgun (WGS) entry which is preliminary data.</text>
</comment>
<evidence type="ECO:0000259" key="10">
    <source>
        <dbReference type="PROSITE" id="PS50106"/>
    </source>
</evidence>
<dbReference type="PANTHER" id="PTHR22939:SF129">
    <property type="entry name" value="SERINE PROTEASE HTRA2, MITOCHONDRIAL"/>
    <property type="match status" value="1"/>
</dbReference>
<organism evidence="11 12">
    <name type="scientific">Marinobacterium aestuariivivens</name>
    <dbReference type="NCBI Taxonomy" id="1698799"/>
    <lineage>
        <taxon>Bacteria</taxon>
        <taxon>Pseudomonadati</taxon>
        <taxon>Pseudomonadota</taxon>
        <taxon>Gammaproteobacteria</taxon>
        <taxon>Oceanospirillales</taxon>
        <taxon>Oceanospirillaceae</taxon>
        <taxon>Marinobacterium</taxon>
    </lineage>
</organism>
<dbReference type="RefSeq" id="WP_379910613.1">
    <property type="nucleotide sequence ID" value="NZ_JBHSWE010000001.1"/>
</dbReference>
<dbReference type="Pfam" id="PF13180">
    <property type="entry name" value="PDZ_2"/>
    <property type="match status" value="1"/>
</dbReference>
<evidence type="ECO:0000256" key="2">
    <source>
        <dbReference type="ARBA" id="ARBA00010541"/>
    </source>
</evidence>
<dbReference type="SMART" id="SM00228">
    <property type="entry name" value="PDZ"/>
    <property type="match status" value="2"/>
</dbReference>
<dbReference type="InterPro" id="IPR041489">
    <property type="entry name" value="PDZ_6"/>
</dbReference>
<dbReference type="NCBIfam" id="TIGR02037">
    <property type="entry name" value="degP_htrA_DO"/>
    <property type="match status" value="1"/>
</dbReference>
<dbReference type="PRINTS" id="PR00834">
    <property type="entry name" value="PROTEASES2C"/>
</dbReference>
<protein>
    <submittedName>
        <fullName evidence="11">Do family serine endopeptidase</fullName>
        <ecNumber evidence="11">3.4.21.107</ecNumber>
    </submittedName>
</protein>
<dbReference type="SUPFAM" id="SSF50156">
    <property type="entry name" value="PDZ domain-like"/>
    <property type="match status" value="2"/>
</dbReference>
<dbReference type="InterPro" id="IPR009003">
    <property type="entry name" value="Peptidase_S1_PA"/>
</dbReference>
<dbReference type="GO" id="GO:0016787">
    <property type="term" value="F:hydrolase activity"/>
    <property type="evidence" value="ECO:0007669"/>
    <property type="project" value="UniProtKB-KW"/>
</dbReference>
<feature type="chain" id="PRO_5046086167" evidence="9">
    <location>
        <begin position="23"/>
        <end position="488"/>
    </location>
</feature>
<dbReference type="InterPro" id="IPR001478">
    <property type="entry name" value="PDZ"/>
</dbReference>
<dbReference type="PANTHER" id="PTHR22939">
    <property type="entry name" value="SERINE PROTEASE FAMILY S1C HTRA-RELATED"/>
    <property type="match status" value="1"/>
</dbReference>
<accession>A0ABW2A3Y0</accession>
<evidence type="ECO:0000256" key="8">
    <source>
        <dbReference type="ARBA" id="ARBA00022825"/>
    </source>
</evidence>
<evidence type="ECO:0000256" key="3">
    <source>
        <dbReference type="ARBA" id="ARBA00022670"/>
    </source>
</evidence>
<keyword evidence="12" id="KW-1185">Reference proteome</keyword>
<comment type="similarity">
    <text evidence="2">Belongs to the peptidase S1C family.</text>
</comment>
<evidence type="ECO:0000313" key="12">
    <source>
        <dbReference type="Proteomes" id="UP001596422"/>
    </source>
</evidence>
<keyword evidence="5" id="KW-0677">Repeat</keyword>
<keyword evidence="7 11" id="KW-0378">Hydrolase</keyword>
<reference evidence="12" key="1">
    <citation type="journal article" date="2019" name="Int. J. Syst. Evol. Microbiol.">
        <title>The Global Catalogue of Microorganisms (GCM) 10K type strain sequencing project: providing services to taxonomists for standard genome sequencing and annotation.</title>
        <authorList>
            <consortium name="The Broad Institute Genomics Platform"/>
            <consortium name="The Broad Institute Genome Sequencing Center for Infectious Disease"/>
            <person name="Wu L."/>
            <person name="Ma J."/>
        </authorList>
    </citation>
    <scope>NUCLEOTIDE SEQUENCE [LARGE SCALE GENOMIC DNA]</scope>
    <source>
        <strain evidence="12">NBRC 111756</strain>
    </source>
</reference>
<dbReference type="EC" id="3.4.21.107" evidence="11"/>
<evidence type="ECO:0000256" key="9">
    <source>
        <dbReference type="SAM" id="SignalP"/>
    </source>
</evidence>
<proteinExistence type="inferred from homology"/>
<evidence type="ECO:0000256" key="1">
    <source>
        <dbReference type="ARBA" id="ARBA00004418"/>
    </source>
</evidence>
<evidence type="ECO:0000256" key="4">
    <source>
        <dbReference type="ARBA" id="ARBA00022729"/>
    </source>
</evidence>
<dbReference type="PROSITE" id="PS50106">
    <property type="entry name" value="PDZ"/>
    <property type="match status" value="2"/>
</dbReference>
<feature type="domain" description="PDZ" evidence="10">
    <location>
        <begin position="279"/>
        <end position="370"/>
    </location>
</feature>
<feature type="domain" description="PDZ" evidence="10">
    <location>
        <begin position="386"/>
        <end position="478"/>
    </location>
</feature>
<evidence type="ECO:0000256" key="7">
    <source>
        <dbReference type="ARBA" id="ARBA00022801"/>
    </source>
</evidence>
<keyword evidence="4 9" id="KW-0732">Signal</keyword>
<sequence length="488" mass="52431">MKKSLITVITLLVWLFMVPAHAVDEGLENLRQTGKAFASVARLVSPSVVFVQVESKVAAPTGPVLPSPFGDEWPFGDDFFERFFGEGFPAVPRGPGVPRGERRMRGQGSGFVFASKDGLLSDRTYILTNNHVVENAEDIEVTFQDGRQFDAVVTGRDPQSDLAVIEIAVGGMPELDWADSQTLEVGEWVVAIGNPFGLNHTLTVGVVSAKGRTSLGINDYEDFIQTDAAINPGNSGGPLVNLEGKVVGINTAIFSRSGGYMGVGFAIPSNLARVISSQLIEDGEVTRGYLGVVIQQLTADLAESFGIEPGRGVVIAQVSDGSPAQRAGLRQGDVVLSYRGEPVTDVGNFRNRVSLTPPGTGASLTVLRDGERKLLSVTIGRLDREKLAMADDQQRSSDEIGLTVQTLTPQLAEKYGGKPGEGVVVTDVQQGSIASMAGIEPGTLILQVDRKTVNSAAEFERAVRQRSRNRLLLLIREQNVQRYLVLSW</sequence>
<dbReference type="InterPro" id="IPR011782">
    <property type="entry name" value="Pept_S1C_Do"/>
</dbReference>
<keyword evidence="3" id="KW-0645">Protease</keyword>
<feature type="signal peptide" evidence="9">
    <location>
        <begin position="1"/>
        <end position="22"/>
    </location>
</feature>
<keyword evidence="8" id="KW-0720">Serine protease</keyword>
<dbReference type="SUPFAM" id="SSF50494">
    <property type="entry name" value="Trypsin-like serine proteases"/>
    <property type="match status" value="1"/>
</dbReference>
<dbReference type="Pfam" id="PF17820">
    <property type="entry name" value="PDZ_6"/>
    <property type="match status" value="1"/>
</dbReference>
<dbReference type="CDD" id="cd10839">
    <property type="entry name" value="cpPDZ1_DegP-like"/>
    <property type="match status" value="1"/>
</dbReference>
<dbReference type="EMBL" id="JBHSWE010000001">
    <property type="protein sequence ID" value="MFC6672154.1"/>
    <property type="molecule type" value="Genomic_DNA"/>
</dbReference>
<dbReference type="Proteomes" id="UP001596422">
    <property type="component" value="Unassembled WGS sequence"/>
</dbReference>
<gene>
    <name evidence="11" type="ORF">ACFQDL_20355</name>
</gene>
<dbReference type="Gene3D" id="2.30.42.10">
    <property type="match status" value="2"/>
</dbReference>